<comment type="similarity">
    <text evidence="7">Belongs to the chloroperoxidase family.</text>
</comment>
<name>A0A164X2Z5_9AGAM</name>
<dbReference type="InterPro" id="IPR000028">
    <property type="entry name" value="Chloroperoxidase"/>
</dbReference>
<dbReference type="SUPFAM" id="SSF47571">
    <property type="entry name" value="Cloroperoxidase"/>
    <property type="match status" value="1"/>
</dbReference>
<feature type="domain" description="Heme haloperoxidase family profile" evidence="10">
    <location>
        <begin position="53"/>
        <end position="291"/>
    </location>
</feature>
<feature type="region of interest" description="Disordered" evidence="8">
    <location>
        <begin position="366"/>
        <end position="387"/>
    </location>
</feature>
<dbReference type="GO" id="GO:0046872">
    <property type="term" value="F:metal ion binding"/>
    <property type="evidence" value="ECO:0007669"/>
    <property type="project" value="UniProtKB-KW"/>
</dbReference>
<dbReference type="EMBL" id="KV419401">
    <property type="protein sequence ID" value="KZS95585.1"/>
    <property type="molecule type" value="Genomic_DNA"/>
</dbReference>
<keyword evidence="2 11" id="KW-0575">Peroxidase</keyword>
<dbReference type="PROSITE" id="PS51405">
    <property type="entry name" value="HEME_HALOPEROXIDASE"/>
    <property type="match status" value="1"/>
</dbReference>
<evidence type="ECO:0000259" key="10">
    <source>
        <dbReference type="PROSITE" id="PS51405"/>
    </source>
</evidence>
<evidence type="ECO:0000256" key="7">
    <source>
        <dbReference type="ARBA" id="ARBA00025795"/>
    </source>
</evidence>
<comment type="cofactor">
    <cofactor evidence="1">
        <name>heme b</name>
        <dbReference type="ChEBI" id="CHEBI:60344"/>
    </cofactor>
</comment>
<keyword evidence="5" id="KW-0560">Oxidoreductase</keyword>
<feature type="signal peptide" evidence="9">
    <location>
        <begin position="1"/>
        <end position="19"/>
    </location>
</feature>
<evidence type="ECO:0000313" key="12">
    <source>
        <dbReference type="Proteomes" id="UP000076722"/>
    </source>
</evidence>
<dbReference type="InterPro" id="IPR036851">
    <property type="entry name" value="Chloroperoxidase-like_sf"/>
</dbReference>
<dbReference type="GO" id="GO:0004601">
    <property type="term" value="F:peroxidase activity"/>
    <property type="evidence" value="ECO:0007669"/>
    <property type="project" value="UniProtKB-KW"/>
</dbReference>
<feature type="compositionally biased region" description="Polar residues" evidence="8">
    <location>
        <begin position="375"/>
        <end position="387"/>
    </location>
</feature>
<dbReference type="Gene3D" id="1.10.489.10">
    <property type="entry name" value="Chloroperoxidase-like"/>
    <property type="match status" value="1"/>
</dbReference>
<keyword evidence="6" id="KW-0408">Iron</keyword>
<dbReference type="AlphaFoldDB" id="A0A164X2Z5"/>
<protein>
    <submittedName>
        <fullName evidence="11">Cloroperoxidase</fullName>
    </submittedName>
</protein>
<dbReference type="Pfam" id="PF01328">
    <property type="entry name" value="Peroxidase_2"/>
    <property type="match status" value="1"/>
</dbReference>
<organism evidence="11 12">
    <name type="scientific">Sistotremastrum niveocremeum HHB9708</name>
    <dbReference type="NCBI Taxonomy" id="1314777"/>
    <lineage>
        <taxon>Eukaryota</taxon>
        <taxon>Fungi</taxon>
        <taxon>Dikarya</taxon>
        <taxon>Basidiomycota</taxon>
        <taxon>Agaricomycotina</taxon>
        <taxon>Agaricomycetes</taxon>
        <taxon>Sistotremastrales</taxon>
        <taxon>Sistotremastraceae</taxon>
        <taxon>Sertulicium</taxon>
        <taxon>Sertulicium niveocremeum</taxon>
    </lineage>
</organism>
<reference evidence="11 12" key="1">
    <citation type="journal article" date="2016" name="Mol. Biol. Evol.">
        <title>Comparative Genomics of Early-Diverging Mushroom-Forming Fungi Provides Insights into the Origins of Lignocellulose Decay Capabilities.</title>
        <authorList>
            <person name="Nagy L.G."/>
            <person name="Riley R."/>
            <person name="Tritt A."/>
            <person name="Adam C."/>
            <person name="Daum C."/>
            <person name="Floudas D."/>
            <person name="Sun H."/>
            <person name="Yadav J.S."/>
            <person name="Pangilinan J."/>
            <person name="Larsson K.H."/>
            <person name="Matsuura K."/>
            <person name="Barry K."/>
            <person name="Labutti K."/>
            <person name="Kuo R."/>
            <person name="Ohm R.A."/>
            <person name="Bhattacharya S.S."/>
            <person name="Shirouzu T."/>
            <person name="Yoshinaga Y."/>
            <person name="Martin F.M."/>
            <person name="Grigoriev I.V."/>
            <person name="Hibbett D.S."/>
        </authorList>
    </citation>
    <scope>NUCLEOTIDE SEQUENCE [LARGE SCALE GENOMIC DNA]</scope>
    <source>
        <strain evidence="11 12">HHB9708</strain>
    </source>
</reference>
<accession>A0A164X2Z5</accession>
<keyword evidence="4" id="KW-0479">Metal-binding</keyword>
<keyword evidence="12" id="KW-1185">Reference proteome</keyword>
<evidence type="ECO:0000313" key="11">
    <source>
        <dbReference type="EMBL" id="KZS95585.1"/>
    </source>
</evidence>
<evidence type="ECO:0000256" key="5">
    <source>
        <dbReference type="ARBA" id="ARBA00023002"/>
    </source>
</evidence>
<evidence type="ECO:0000256" key="3">
    <source>
        <dbReference type="ARBA" id="ARBA00022617"/>
    </source>
</evidence>
<evidence type="ECO:0000256" key="6">
    <source>
        <dbReference type="ARBA" id="ARBA00023004"/>
    </source>
</evidence>
<keyword evidence="3" id="KW-0349">Heme</keyword>
<dbReference type="OrthoDB" id="2542103at2759"/>
<dbReference type="Proteomes" id="UP000076722">
    <property type="component" value="Unassembled WGS sequence"/>
</dbReference>
<evidence type="ECO:0000256" key="9">
    <source>
        <dbReference type="SAM" id="SignalP"/>
    </source>
</evidence>
<evidence type="ECO:0000256" key="8">
    <source>
        <dbReference type="SAM" id="MobiDB-lite"/>
    </source>
</evidence>
<evidence type="ECO:0000256" key="2">
    <source>
        <dbReference type="ARBA" id="ARBA00022559"/>
    </source>
</evidence>
<gene>
    <name evidence="11" type="ORF">SISNIDRAFT_452252</name>
</gene>
<evidence type="ECO:0000256" key="4">
    <source>
        <dbReference type="ARBA" id="ARBA00022723"/>
    </source>
</evidence>
<proteinExistence type="inferred from homology"/>
<dbReference type="PANTHER" id="PTHR33577">
    <property type="entry name" value="STERIGMATOCYSTIN BIOSYNTHESIS PEROXIDASE STCC-RELATED"/>
    <property type="match status" value="1"/>
</dbReference>
<sequence>MLSTIQTVLLCAGSFITSSLVCPPNPTVLQDDGVIIILPPRSNDTGLKKVPDAAHPYMPPGPTDQRGPCPALNTLANHGYLPRSGIVTIQNIMDATREGFNMDHDLSAFLAGFALLARGNAKYNLLSIGGVDKRVPSLPAQVDGDCPPGGIAKHGRFEGDVSMTRQDAALGDDRNFQDSLFDQFLTFIGQYGDNSTVTGPHSLVNLRVMQEFKYQRFIDDQKRNPALSFHASRVASSYNEAAFILKFFANGTDETLSVPSLGSIFRNQTFTPNWWRRASPGNLSLITSTASMINSVNTLFYIPPGENKGGKYMPDPPFYGCDPAYYDFVTNNLPYTYAMIANGTDIFAQNVRTLLKAIATPFKCPEVPPNGPKDPSNNCGSSLTNRI</sequence>
<keyword evidence="9" id="KW-0732">Signal</keyword>
<dbReference type="PANTHER" id="PTHR33577:SF16">
    <property type="entry name" value="HEME HALOPEROXIDASE FAMILY PROFILE DOMAIN-CONTAINING PROTEIN"/>
    <property type="match status" value="1"/>
</dbReference>
<evidence type="ECO:0000256" key="1">
    <source>
        <dbReference type="ARBA" id="ARBA00001970"/>
    </source>
</evidence>
<feature type="chain" id="PRO_5007854320" evidence="9">
    <location>
        <begin position="20"/>
        <end position="387"/>
    </location>
</feature>